<dbReference type="EMBL" id="FOSB01000001">
    <property type="protein sequence ID" value="SFJ28316.1"/>
    <property type="molecule type" value="Genomic_DNA"/>
</dbReference>
<evidence type="ECO:0000313" key="1">
    <source>
        <dbReference type="EMBL" id="SFJ28316.1"/>
    </source>
</evidence>
<accession>A0A1I3Q5A1</accession>
<keyword evidence="2" id="KW-1185">Reference proteome</keyword>
<protein>
    <submittedName>
        <fullName evidence="1">Uncharacterized protein</fullName>
    </submittedName>
</protein>
<proteinExistence type="predicted"/>
<gene>
    <name evidence="1" type="ORF">SAMN04487936_101523</name>
</gene>
<name>A0A1I3Q5A1_HALDA</name>
<sequence length="92" mass="11149">MIMMDEKEKDTYEDLMNSFKNAESIEEIRYYFFEIQLYLDNLPSSNELSLPTSELEEYQRLRKGLLDSTSIREVSYYEGQIHEWLNKIHRLS</sequence>
<dbReference type="Proteomes" id="UP000183557">
    <property type="component" value="Unassembled WGS sequence"/>
</dbReference>
<dbReference type="OrthoDB" id="2973630at2"/>
<evidence type="ECO:0000313" key="2">
    <source>
        <dbReference type="Proteomes" id="UP000183557"/>
    </source>
</evidence>
<dbReference type="AlphaFoldDB" id="A0A1I3Q5A1"/>
<reference evidence="2" key="1">
    <citation type="submission" date="2016-10" db="EMBL/GenBank/DDBJ databases">
        <authorList>
            <person name="Varghese N."/>
            <person name="Submissions S."/>
        </authorList>
    </citation>
    <scope>NUCLEOTIDE SEQUENCE [LARGE SCALE GENOMIC DNA]</scope>
    <source>
        <strain evidence="2">CGMCC 1.3704</strain>
    </source>
</reference>
<dbReference type="RefSeq" id="WP_075034961.1">
    <property type="nucleotide sequence ID" value="NZ_FOSB01000001.1"/>
</dbReference>
<organism evidence="1 2">
    <name type="scientific">Halobacillus dabanensis</name>
    <dbReference type="NCBI Taxonomy" id="240302"/>
    <lineage>
        <taxon>Bacteria</taxon>
        <taxon>Bacillati</taxon>
        <taxon>Bacillota</taxon>
        <taxon>Bacilli</taxon>
        <taxon>Bacillales</taxon>
        <taxon>Bacillaceae</taxon>
        <taxon>Halobacillus</taxon>
    </lineage>
</organism>